<feature type="transmembrane region" description="Helical" evidence="1">
    <location>
        <begin position="362"/>
        <end position="379"/>
    </location>
</feature>
<reference evidence="3" key="1">
    <citation type="journal article" date="2010" name="FEMS Microbiol. Ecol.">
        <title>Phylogenetic and metagenomic analysis of Verrucomicrobia in former agricultural grassland soil.</title>
        <authorList>
            <person name="Kielak A."/>
            <person name="Rodrigues J.L.M."/>
            <person name="Kuramae E.E."/>
            <person name="Chain P.S.G."/>
            <person name="van Veen J.A."/>
            <person name="Kowalchuk G.A."/>
        </authorList>
    </citation>
    <scope>NUCLEOTIDE SEQUENCE</scope>
</reference>
<feature type="transmembrane region" description="Helical" evidence="1">
    <location>
        <begin position="213"/>
        <end position="231"/>
    </location>
</feature>
<evidence type="ECO:0008006" key="4">
    <source>
        <dbReference type="Google" id="ProtNLM"/>
    </source>
</evidence>
<accession>D2DXR9</accession>
<evidence type="ECO:0000256" key="1">
    <source>
        <dbReference type="SAM" id="Phobius"/>
    </source>
</evidence>
<feature type="transmembrane region" description="Helical" evidence="1">
    <location>
        <begin position="319"/>
        <end position="350"/>
    </location>
</feature>
<name>D2DXR9_9BACT</name>
<sequence length="389" mass="42724">MRPSLSPLLLLLLLVAGPLSAHPSLQDSMWVLFAPDRIQVAVNVSLKEVLVAQQIAASDEEGYDATRVNAAAEKHRDYVVKHLQLTIAGRELSGQVTALTPPSIFTSAEKTFFQYSLEYPLTGPPPANVTFRHDMLREFPYSPGQAWDVSYVVRVKREGSDEVSSWLLRYQQPSELPTGWEASSAQASKAAEVNGWRTFGEYLHHGVMHILTGYDHLLFVSALVLATLNFWEMVKVIAAFTAAHTITLALSVFDIFRLPSSIVEPTIALSIVFVALENVLFPRRAHSRVRLAVAFGFGLIHGLGFAGGLLDAMEGLPAIGIWIALAAFSLGVEIGHQIVVMPLFGLLALGRSWLRESAQGPIVRYGSTLISVCGVYYLFVSVHEQFFAH</sequence>
<keyword evidence="1" id="KW-0472">Membrane</keyword>
<feature type="transmembrane region" description="Helical" evidence="1">
    <location>
        <begin position="236"/>
        <end position="256"/>
    </location>
</feature>
<keyword evidence="2" id="KW-0732">Signal</keyword>
<feature type="transmembrane region" description="Helical" evidence="1">
    <location>
        <begin position="262"/>
        <end position="281"/>
    </location>
</feature>
<dbReference type="EMBL" id="FJ872373">
    <property type="protein sequence ID" value="ACO70892.1"/>
    <property type="molecule type" value="Genomic_DNA"/>
</dbReference>
<feature type="transmembrane region" description="Helical" evidence="1">
    <location>
        <begin position="293"/>
        <end position="313"/>
    </location>
</feature>
<evidence type="ECO:0000256" key="2">
    <source>
        <dbReference type="SAM" id="SignalP"/>
    </source>
</evidence>
<feature type="chain" id="PRO_5003030091" description="HupE/UreJ family protein" evidence="2">
    <location>
        <begin position="22"/>
        <end position="389"/>
    </location>
</feature>
<evidence type="ECO:0000313" key="3">
    <source>
        <dbReference type="EMBL" id="ACO70892.1"/>
    </source>
</evidence>
<organism evidence="3">
    <name type="scientific">uncultured Verrucomicrobiota bacterium</name>
    <dbReference type="NCBI Taxonomy" id="156588"/>
    <lineage>
        <taxon>Bacteria</taxon>
        <taxon>Pseudomonadati</taxon>
        <taxon>Verrucomicrobiota</taxon>
        <taxon>environmental samples</taxon>
    </lineage>
</organism>
<keyword evidence="1" id="KW-1133">Transmembrane helix</keyword>
<protein>
    <recommendedName>
        <fullName evidence="4">HupE/UreJ family protein</fullName>
    </recommendedName>
</protein>
<proteinExistence type="predicted"/>
<dbReference type="InterPro" id="IPR032809">
    <property type="entry name" value="Put_HupE_UreJ"/>
</dbReference>
<feature type="signal peptide" evidence="2">
    <location>
        <begin position="1"/>
        <end position="21"/>
    </location>
</feature>
<keyword evidence="1" id="KW-0812">Transmembrane</keyword>
<dbReference type="Pfam" id="PF13795">
    <property type="entry name" value="HupE_UreJ_2"/>
    <property type="match status" value="1"/>
</dbReference>
<dbReference type="AlphaFoldDB" id="D2DXR9"/>